<reference evidence="2" key="1">
    <citation type="submission" date="2025-05" db="UniProtKB">
        <authorList>
            <consortium name="RefSeq"/>
        </authorList>
    </citation>
    <scope>NUCLEOTIDE SEQUENCE [LARGE SCALE GENOMIC DNA]</scope>
    <source>
        <strain evidence="2">14028-0561.14</strain>
    </source>
</reference>
<dbReference type="InterPro" id="IPR011074">
    <property type="entry name" value="CRAL/TRIO_N_dom"/>
</dbReference>
<evidence type="ECO:0000313" key="2">
    <source>
        <dbReference type="Proteomes" id="UP001652661"/>
    </source>
</evidence>
<protein>
    <submittedName>
        <fullName evidence="3">Alpha-tocopherol transfer protein</fullName>
    </submittedName>
</protein>
<dbReference type="AlphaFoldDB" id="A0A6P4IXX8"/>
<dbReference type="SMART" id="SM00516">
    <property type="entry name" value="SEC14"/>
    <property type="match status" value="1"/>
</dbReference>
<evidence type="ECO:0000313" key="3">
    <source>
        <dbReference type="RefSeq" id="XP_017027173.1"/>
    </source>
</evidence>
<dbReference type="SUPFAM" id="SSF52087">
    <property type="entry name" value="CRAL/TRIO domain"/>
    <property type="match status" value="1"/>
</dbReference>
<dbReference type="InterPro" id="IPR001251">
    <property type="entry name" value="CRAL-TRIO_dom"/>
</dbReference>
<dbReference type="GO" id="GO:1902936">
    <property type="term" value="F:phosphatidylinositol bisphosphate binding"/>
    <property type="evidence" value="ECO:0007669"/>
    <property type="project" value="TreeGrafter"/>
</dbReference>
<evidence type="ECO:0000259" key="1">
    <source>
        <dbReference type="PROSITE" id="PS50191"/>
    </source>
</evidence>
<dbReference type="SMART" id="SM01100">
    <property type="entry name" value="CRAL_TRIO_N"/>
    <property type="match status" value="1"/>
</dbReference>
<dbReference type="PANTHER" id="PTHR10174:SF216">
    <property type="entry name" value="CRAL-TRIO DOMAIN-CONTAINING PROTEIN-RELATED"/>
    <property type="match status" value="1"/>
</dbReference>
<name>A0A6P4IXX8_DROKI</name>
<dbReference type="PRINTS" id="PR00180">
    <property type="entry name" value="CRETINALDHBP"/>
</dbReference>
<dbReference type="PANTHER" id="PTHR10174">
    <property type="entry name" value="ALPHA-TOCOPHEROL TRANSFER PROTEIN-RELATED"/>
    <property type="match status" value="1"/>
</dbReference>
<feature type="domain" description="CRAL-TRIO" evidence="1">
    <location>
        <begin position="134"/>
        <end position="256"/>
    </location>
</feature>
<accession>A0A6P4IXX8</accession>
<dbReference type="Gene3D" id="3.40.525.10">
    <property type="entry name" value="CRAL-TRIO lipid binding domain"/>
    <property type="match status" value="1"/>
</dbReference>
<dbReference type="CDD" id="cd00170">
    <property type="entry name" value="SEC14"/>
    <property type="match status" value="1"/>
</dbReference>
<dbReference type="GO" id="GO:0016020">
    <property type="term" value="C:membrane"/>
    <property type="evidence" value="ECO:0007669"/>
    <property type="project" value="TreeGrafter"/>
</dbReference>
<dbReference type="InterPro" id="IPR036865">
    <property type="entry name" value="CRAL-TRIO_dom_sf"/>
</dbReference>
<dbReference type="Pfam" id="PF00650">
    <property type="entry name" value="CRAL_TRIO"/>
    <property type="match status" value="1"/>
</dbReference>
<sequence length="309" mass="35419">MMPDLRPLSPELRSIAAEELNEVEERVPADLAALRDWLAKQPYLKARQDDQFLVGFLRGCKFSLEKTKSKLDHFYTIKTLMPELFGSRGVDEKNLTLLRTGTYVRLPKPWGPGGPRLQLTNYEKFDPKQFKLLDLFRYQTMMSEQAIREDDNSNISGYVEIIDMAKLSLSFLAQLDFTLIKRMGVFAEKAQPTRLKGVHLINCPKEGVALLNLAKSLMPSKLQQRFHVYKNLEQLSQVIPIEYLPEEYGGSNGRIADIQAEAEKQLLSYKEYFAEDSQYGVDERLRPGKRVDADSIFGVEGSFRKLDID</sequence>
<organism evidence="2 3">
    <name type="scientific">Drosophila kikkawai</name>
    <name type="common">Fruit fly</name>
    <dbReference type="NCBI Taxonomy" id="30033"/>
    <lineage>
        <taxon>Eukaryota</taxon>
        <taxon>Metazoa</taxon>
        <taxon>Ecdysozoa</taxon>
        <taxon>Arthropoda</taxon>
        <taxon>Hexapoda</taxon>
        <taxon>Insecta</taxon>
        <taxon>Pterygota</taxon>
        <taxon>Neoptera</taxon>
        <taxon>Endopterygota</taxon>
        <taxon>Diptera</taxon>
        <taxon>Brachycera</taxon>
        <taxon>Muscomorpha</taxon>
        <taxon>Ephydroidea</taxon>
        <taxon>Drosophilidae</taxon>
        <taxon>Drosophila</taxon>
        <taxon>Sophophora</taxon>
    </lineage>
</organism>
<dbReference type="PROSITE" id="PS50191">
    <property type="entry name" value="CRAL_TRIO"/>
    <property type="match status" value="1"/>
</dbReference>
<reference evidence="3" key="2">
    <citation type="submission" date="2025-08" db="UniProtKB">
        <authorList>
            <consortium name="RefSeq"/>
        </authorList>
    </citation>
    <scope>IDENTIFICATION</scope>
    <source>
        <strain evidence="3">14028-0561.14</strain>
        <tissue evidence="3">Whole fly</tissue>
    </source>
</reference>
<dbReference type="RefSeq" id="XP_017027173.1">
    <property type="nucleotide sequence ID" value="XM_017171684.3"/>
</dbReference>
<dbReference type="Gene3D" id="1.10.8.20">
    <property type="entry name" value="N-terminal domain of phosphatidylinositol transfer protein sec14p"/>
    <property type="match status" value="1"/>
</dbReference>
<dbReference type="InterPro" id="IPR036273">
    <property type="entry name" value="CRAL/TRIO_N_dom_sf"/>
</dbReference>
<proteinExistence type="predicted"/>
<dbReference type="SUPFAM" id="SSF46938">
    <property type="entry name" value="CRAL/TRIO N-terminal domain"/>
    <property type="match status" value="1"/>
</dbReference>
<dbReference type="Proteomes" id="UP001652661">
    <property type="component" value="Chromosome 2R"/>
</dbReference>
<keyword evidence="2" id="KW-1185">Reference proteome</keyword>
<dbReference type="OrthoDB" id="6682367at2759"/>
<dbReference type="Gene3D" id="1.20.5.1200">
    <property type="entry name" value="Alpha-tocopherol transfer"/>
    <property type="match status" value="1"/>
</dbReference>
<gene>
    <name evidence="3" type="primary">LOC108078092</name>
</gene>
<dbReference type="GeneID" id="108078092"/>